<dbReference type="InterPro" id="IPR009922">
    <property type="entry name" value="DUF1457"/>
</dbReference>
<dbReference type="Pfam" id="PF07310">
    <property type="entry name" value="PAS_5"/>
    <property type="match status" value="1"/>
</dbReference>
<dbReference type="EMBL" id="WWNR01000002">
    <property type="protein sequence ID" value="MZQ88073.1"/>
    <property type="molecule type" value="Genomic_DNA"/>
</dbReference>
<evidence type="ECO:0000256" key="1">
    <source>
        <dbReference type="SAM" id="MobiDB-lite"/>
    </source>
</evidence>
<sequence>MDKRFQVTAEMRGYWEGLRGGRGVPLRSAVDPRGIERALEHAFILERIAPSIARFRLAGMHLSDLMGMEVRGMPLTSFFTPKARPLVAAVLEAVFQGPEIAELTLAGEGGFGKPALQAKLLILPLKSDLGDVTRALGCLVADGQIGRAPRRFDVIADSRTKVATGSVAAPEPALGSGFSEAARAFQPAPAPIGAPSEARRETATPEERRAMMRLVRSD</sequence>
<proteinExistence type="predicted"/>
<keyword evidence="3" id="KW-1185">Reference proteome</keyword>
<dbReference type="Proteomes" id="UP000477083">
    <property type="component" value="Unassembled WGS sequence"/>
</dbReference>
<organism evidence="2 3">
    <name type="scientific">Frigidibacter albus</name>
    <dbReference type="NCBI Taxonomy" id="1465486"/>
    <lineage>
        <taxon>Bacteria</taxon>
        <taxon>Pseudomonadati</taxon>
        <taxon>Pseudomonadota</taxon>
        <taxon>Alphaproteobacteria</taxon>
        <taxon>Rhodobacterales</taxon>
        <taxon>Paracoccaceae</taxon>
        <taxon>Frigidibacter</taxon>
    </lineage>
</organism>
<feature type="compositionally biased region" description="Basic and acidic residues" evidence="1">
    <location>
        <begin position="197"/>
        <end position="218"/>
    </location>
</feature>
<gene>
    <name evidence="2" type="ORF">GS660_03045</name>
</gene>
<protein>
    <submittedName>
        <fullName evidence="2">PAS domain-containing protein</fullName>
    </submittedName>
</protein>
<name>A0A6L8VCU4_9RHOB</name>
<evidence type="ECO:0000313" key="3">
    <source>
        <dbReference type="Proteomes" id="UP000477083"/>
    </source>
</evidence>
<feature type="region of interest" description="Disordered" evidence="1">
    <location>
        <begin position="188"/>
        <end position="218"/>
    </location>
</feature>
<dbReference type="RefSeq" id="WP_161343314.1">
    <property type="nucleotide sequence ID" value="NZ_BMGW01000002.1"/>
</dbReference>
<dbReference type="OrthoDB" id="8478628at2"/>
<accession>A0A6L8VCU4</accession>
<dbReference type="AlphaFoldDB" id="A0A6L8VCU4"/>
<comment type="caution">
    <text evidence="2">The sequence shown here is derived from an EMBL/GenBank/DDBJ whole genome shotgun (WGS) entry which is preliminary data.</text>
</comment>
<evidence type="ECO:0000313" key="2">
    <source>
        <dbReference type="EMBL" id="MZQ88073.1"/>
    </source>
</evidence>
<reference evidence="2 3" key="1">
    <citation type="submission" date="2020-01" db="EMBL/GenBank/DDBJ databases">
        <title>Frigidibacter albus SP32T (=CGMCC 1.13995T).</title>
        <authorList>
            <person name="Liao X."/>
        </authorList>
    </citation>
    <scope>NUCLEOTIDE SEQUENCE [LARGE SCALE GENOMIC DNA]</scope>
    <source>
        <strain evidence="2 3">SP32</strain>
    </source>
</reference>